<feature type="domain" description="FAD-binding FR-type" evidence="3">
    <location>
        <begin position="100"/>
        <end position="199"/>
    </location>
</feature>
<dbReference type="PANTHER" id="PTHR47354:SF5">
    <property type="entry name" value="PROTEIN RFBI"/>
    <property type="match status" value="1"/>
</dbReference>
<dbReference type="Pfam" id="PF00175">
    <property type="entry name" value="NAD_binding_1"/>
    <property type="match status" value="1"/>
</dbReference>
<dbReference type="CDD" id="cd00207">
    <property type="entry name" value="fer2"/>
    <property type="match status" value="1"/>
</dbReference>
<dbReference type="Gene3D" id="2.40.30.10">
    <property type="entry name" value="Translation factors"/>
    <property type="match status" value="1"/>
</dbReference>
<dbReference type="Pfam" id="PF00111">
    <property type="entry name" value="Fer2"/>
    <property type="match status" value="1"/>
</dbReference>
<evidence type="ECO:0000313" key="4">
    <source>
        <dbReference type="EMBL" id="RFA34671.1"/>
    </source>
</evidence>
<dbReference type="SUPFAM" id="SSF52343">
    <property type="entry name" value="Ferredoxin reductase-like, C-terminal NADP-linked domain"/>
    <property type="match status" value="1"/>
</dbReference>
<dbReference type="Gene3D" id="3.10.20.30">
    <property type="match status" value="1"/>
</dbReference>
<sequence>MAYRVRIENSSVEFEAEQGEPLLDAALRCGVELPFDCQCGGCGTCRVQVRRGDITYDLPPMALTAEEEAAGFALTCQACAASDLVIRLDDALAASPAEACGNHSLRLRELAPLCHDVMRLVLEVESGEALAYRAGQYLDVLLDGSERRSFSFASAPERGVIDLHVRRVPGGRFSQYLFEQAKPGDILQIEAPQGGFYLREESERPLLMVAGGTGLAPIKSLIERVIYSGVQRPVYLYWGVRSRRDLYLDIEALGWAAKLAQFRYVPVLSEPVGNDGWSGRVGFVHQAAAADLADLSGFDAYLCGPPAMISAAKGAFAANGLPIERIYADAFNFAHELTTAPTRQTA</sequence>
<dbReference type="InterPro" id="IPR017927">
    <property type="entry name" value="FAD-bd_FR_type"/>
</dbReference>
<dbReference type="InterPro" id="IPR050415">
    <property type="entry name" value="MRET"/>
</dbReference>
<accession>A0A3E0WR86</accession>
<dbReference type="InterPro" id="IPR001709">
    <property type="entry name" value="Flavoprot_Pyr_Nucl_cyt_Rdtase"/>
</dbReference>
<feature type="domain" description="2Fe-2S ferredoxin-type" evidence="2">
    <location>
        <begin position="3"/>
        <end position="92"/>
    </location>
</feature>
<dbReference type="PROSITE" id="PS51085">
    <property type="entry name" value="2FE2S_FER_2"/>
    <property type="match status" value="1"/>
</dbReference>
<dbReference type="InterPro" id="IPR036010">
    <property type="entry name" value="2Fe-2S_ferredoxin-like_sf"/>
</dbReference>
<evidence type="ECO:0000259" key="2">
    <source>
        <dbReference type="PROSITE" id="PS51085"/>
    </source>
</evidence>
<keyword evidence="5" id="KW-1185">Reference proteome</keyword>
<dbReference type="InterPro" id="IPR012675">
    <property type="entry name" value="Beta-grasp_dom_sf"/>
</dbReference>
<dbReference type="GO" id="GO:0016491">
    <property type="term" value="F:oxidoreductase activity"/>
    <property type="evidence" value="ECO:0007669"/>
    <property type="project" value="InterPro"/>
</dbReference>
<dbReference type="PRINTS" id="PR00410">
    <property type="entry name" value="PHEHYDRXLASE"/>
</dbReference>
<evidence type="ECO:0000256" key="1">
    <source>
        <dbReference type="ARBA" id="ARBA00034078"/>
    </source>
</evidence>
<dbReference type="EMBL" id="NFZW01000015">
    <property type="protein sequence ID" value="RFA34671.1"/>
    <property type="molecule type" value="Genomic_DNA"/>
</dbReference>
<dbReference type="Pfam" id="PF00970">
    <property type="entry name" value="FAD_binding_6"/>
    <property type="match status" value="1"/>
</dbReference>
<evidence type="ECO:0000259" key="3">
    <source>
        <dbReference type="PROSITE" id="PS51384"/>
    </source>
</evidence>
<dbReference type="PROSITE" id="PS51384">
    <property type="entry name" value="FAD_FR"/>
    <property type="match status" value="1"/>
</dbReference>
<reference evidence="5" key="1">
    <citation type="submission" date="2017-05" db="EMBL/GenBank/DDBJ databases">
        <authorList>
            <person name="Sharma S."/>
            <person name="Sidhu C."/>
            <person name="Pinnaka A.K."/>
        </authorList>
    </citation>
    <scope>NUCLEOTIDE SEQUENCE [LARGE SCALE GENOMIC DNA]</scope>
    <source>
        <strain evidence="5">AK93</strain>
    </source>
</reference>
<dbReference type="InterPro" id="IPR001433">
    <property type="entry name" value="OxRdtase_FAD/NAD-bd"/>
</dbReference>
<dbReference type="PANTHER" id="PTHR47354">
    <property type="entry name" value="NADH OXIDOREDUCTASE HCR"/>
    <property type="match status" value="1"/>
</dbReference>
<dbReference type="GO" id="GO:0051536">
    <property type="term" value="F:iron-sulfur cluster binding"/>
    <property type="evidence" value="ECO:0007669"/>
    <property type="project" value="InterPro"/>
</dbReference>
<dbReference type="PRINTS" id="PR00371">
    <property type="entry name" value="FPNCR"/>
</dbReference>
<dbReference type="SUPFAM" id="SSF63380">
    <property type="entry name" value="Riboflavin synthase domain-like"/>
    <property type="match status" value="1"/>
</dbReference>
<dbReference type="RefSeq" id="WP_116302862.1">
    <property type="nucleotide sequence ID" value="NZ_NFZV01000014.1"/>
</dbReference>
<dbReference type="AlphaFoldDB" id="A0A3E0WR86"/>
<dbReference type="InterPro" id="IPR039261">
    <property type="entry name" value="FNR_nucleotide-bd"/>
</dbReference>
<organism evidence="4 5">
    <name type="scientific">Alkalilimnicola ehrlichii</name>
    <dbReference type="NCBI Taxonomy" id="351052"/>
    <lineage>
        <taxon>Bacteria</taxon>
        <taxon>Pseudomonadati</taxon>
        <taxon>Pseudomonadota</taxon>
        <taxon>Gammaproteobacteria</taxon>
        <taxon>Chromatiales</taxon>
        <taxon>Ectothiorhodospiraceae</taxon>
        <taxon>Alkalilimnicola</taxon>
    </lineage>
</organism>
<comment type="caution">
    <text evidence="4">The sequence shown here is derived from an EMBL/GenBank/DDBJ whole genome shotgun (WGS) entry which is preliminary data.</text>
</comment>
<dbReference type="Proteomes" id="UP000256763">
    <property type="component" value="Unassembled WGS sequence"/>
</dbReference>
<dbReference type="InterPro" id="IPR001041">
    <property type="entry name" value="2Fe-2S_ferredoxin-type"/>
</dbReference>
<dbReference type="Gene3D" id="3.40.50.80">
    <property type="entry name" value="Nucleotide-binding domain of ferredoxin-NADP reductase (FNR) module"/>
    <property type="match status" value="1"/>
</dbReference>
<dbReference type="OrthoDB" id="9806195at2"/>
<protein>
    <recommendedName>
        <fullName evidence="6">CDP-6-deoxy-delta-3,4-glucoseen reductase</fullName>
    </recommendedName>
</protein>
<dbReference type="SUPFAM" id="SSF54292">
    <property type="entry name" value="2Fe-2S ferredoxin-like"/>
    <property type="match status" value="1"/>
</dbReference>
<comment type="cofactor">
    <cofactor evidence="1">
        <name>[2Fe-2S] cluster</name>
        <dbReference type="ChEBI" id="CHEBI:190135"/>
    </cofactor>
</comment>
<dbReference type="InterPro" id="IPR008333">
    <property type="entry name" value="Cbr1-like_FAD-bd_dom"/>
</dbReference>
<gene>
    <name evidence="4" type="ORF">CAL65_15020</name>
</gene>
<name>A0A3E0WR86_9GAMM</name>
<evidence type="ECO:0008006" key="6">
    <source>
        <dbReference type="Google" id="ProtNLM"/>
    </source>
</evidence>
<evidence type="ECO:0000313" key="5">
    <source>
        <dbReference type="Proteomes" id="UP000256763"/>
    </source>
</evidence>
<dbReference type="CDD" id="cd06189">
    <property type="entry name" value="flavin_oxioreductase"/>
    <property type="match status" value="1"/>
</dbReference>
<proteinExistence type="predicted"/>
<dbReference type="InterPro" id="IPR017938">
    <property type="entry name" value="Riboflavin_synthase-like_b-brl"/>
</dbReference>